<evidence type="ECO:0000256" key="8">
    <source>
        <dbReference type="ARBA" id="ARBA00022889"/>
    </source>
</evidence>
<dbReference type="PANTHER" id="PTHR23220:SF79">
    <property type="entry name" value="INTEGRIN ALPHA-E"/>
    <property type="match status" value="1"/>
</dbReference>
<evidence type="ECO:0000256" key="15">
    <source>
        <dbReference type="PROSITE-ProRule" id="PRU00803"/>
    </source>
</evidence>
<keyword evidence="4" id="KW-0479">Metal-binding</keyword>
<dbReference type="Pfam" id="PF00092">
    <property type="entry name" value="VWA"/>
    <property type="match status" value="1"/>
</dbReference>
<keyword evidence="9" id="KW-1133">Transmembrane helix</keyword>
<dbReference type="InterPro" id="IPR028994">
    <property type="entry name" value="Integrin_alpha_N"/>
</dbReference>
<dbReference type="InterPro" id="IPR013517">
    <property type="entry name" value="FG-GAP"/>
</dbReference>
<dbReference type="GO" id="GO:0008305">
    <property type="term" value="C:integrin complex"/>
    <property type="evidence" value="ECO:0007669"/>
    <property type="project" value="InterPro"/>
</dbReference>
<dbReference type="EMBL" id="AFYH01241294">
    <property type="status" value="NOT_ANNOTATED_CDS"/>
    <property type="molecule type" value="Genomic_DNA"/>
</dbReference>
<accession>H3A910</accession>
<dbReference type="GO" id="GO:0007229">
    <property type="term" value="P:integrin-mediated signaling pathway"/>
    <property type="evidence" value="ECO:0007669"/>
    <property type="project" value="UniProtKB-KW"/>
</dbReference>
<dbReference type="SUPFAM" id="SSF53300">
    <property type="entry name" value="vWA-like"/>
    <property type="match status" value="1"/>
</dbReference>
<feature type="repeat" description="FG-GAP" evidence="15">
    <location>
        <begin position="428"/>
        <end position="488"/>
    </location>
</feature>
<dbReference type="EMBL" id="AFYH01241296">
    <property type="status" value="NOT_ANNOTATED_CDS"/>
    <property type="molecule type" value="Genomic_DNA"/>
</dbReference>
<keyword evidence="13 16" id="KW-0675">Receptor</keyword>
<evidence type="ECO:0000256" key="16">
    <source>
        <dbReference type="RuleBase" id="RU003762"/>
    </source>
</evidence>
<evidence type="ECO:0000256" key="1">
    <source>
        <dbReference type="ARBA" id="ARBA00004479"/>
    </source>
</evidence>
<dbReference type="SUPFAM" id="SSF69318">
    <property type="entry name" value="Integrin alpha N-terminal domain"/>
    <property type="match status" value="1"/>
</dbReference>
<dbReference type="Ensembl" id="ENSLACT00000006183.1">
    <property type="protein sequence ID" value="ENSLACP00000006131.1"/>
    <property type="gene ID" value="ENSLACG00000005438.1"/>
</dbReference>
<dbReference type="Bgee" id="ENSLACG00000005438">
    <property type="expression patterns" value="Expressed in chordate pharynx and 1 other cell type or tissue"/>
</dbReference>
<dbReference type="InterPro" id="IPR002035">
    <property type="entry name" value="VWF_A"/>
</dbReference>
<name>H3A910_LATCH</name>
<dbReference type="AlphaFoldDB" id="H3A910"/>
<dbReference type="Gene3D" id="3.40.50.410">
    <property type="entry name" value="von Willebrand factor, type A domain"/>
    <property type="match status" value="1"/>
</dbReference>
<evidence type="ECO:0000256" key="14">
    <source>
        <dbReference type="ARBA" id="ARBA00023180"/>
    </source>
</evidence>
<dbReference type="PANTHER" id="PTHR23220">
    <property type="entry name" value="INTEGRIN ALPHA"/>
    <property type="match status" value="1"/>
</dbReference>
<evidence type="ECO:0000256" key="9">
    <source>
        <dbReference type="ARBA" id="ARBA00022989"/>
    </source>
</evidence>
<dbReference type="Gene3D" id="2.60.40.1510">
    <property type="entry name" value="ntegrin, alpha v. Chain A, domain 3"/>
    <property type="match status" value="1"/>
</dbReference>
<dbReference type="InterPro" id="IPR048285">
    <property type="entry name" value="Integrin_alpha_Ig-like_2"/>
</dbReference>
<dbReference type="GO" id="GO:0033627">
    <property type="term" value="P:cell adhesion mediated by integrin"/>
    <property type="evidence" value="ECO:0007669"/>
    <property type="project" value="TreeGrafter"/>
</dbReference>
<organism evidence="18 19">
    <name type="scientific">Latimeria chalumnae</name>
    <name type="common">Coelacanth</name>
    <dbReference type="NCBI Taxonomy" id="7897"/>
    <lineage>
        <taxon>Eukaryota</taxon>
        <taxon>Metazoa</taxon>
        <taxon>Chordata</taxon>
        <taxon>Craniata</taxon>
        <taxon>Vertebrata</taxon>
        <taxon>Euteleostomi</taxon>
        <taxon>Coelacanthiformes</taxon>
        <taxon>Coelacanthidae</taxon>
        <taxon>Latimeria</taxon>
    </lineage>
</organism>
<dbReference type="Gene3D" id="2.60.40.1460">
    <property type="entry name" value="Integrin domains. Chain A, domain 2"/>
    <property type="match status" value="1"/>
</dbReference>
<dbReference type="EMBL" id="AFYH01241290">
    <property type="status" value="NOT_ANNOTATED_CDS"/>
    <property type="molecule type" value="Genomic_DNA"/>
</dbReference>
<dbReference type="EMBL" id="AFYH01241293">
    <property type="status" value="NOT_ANNOTATED_CDS"/>
    <property type="molecule type" value="Genomic_DNA"/>
</dbReference>
<keyword evidence="11" id="KW-0472">Membrane</keyword>
<keyword evidence="10 16" id="KW-0401">Integrin</keyword>
<evidence type="ECO:0000256" key="6">
    <source>
        <dbReference type="ARBA" id="ARBA00022737"/>
    </source>
</evidence>
<dbReference type="SMART" id="SM00191">
    <property type="entry name" value="Int_alpha"/>
    <property type="match status" value="4"/>
</dbReference>
<dbReference type="GO" id="GO:0009897">
    <property type="term" value="C:external side of plasma membrane"/>
    <property type="evidence" value="ECO:0007669"/>
    <property type="project" value="TreeGrafter"/>
</dbReference>
<dbReference type="Proteomes" id="UP000008672">
    <property type="component" value="Unassembled WGS sequence"/>
</dbReference>
<dbReference type="EMBL" id="AFYH01241298">
    <property type="status" value="NOT_ANNOTATED_CDS"/>
    <property type="molecule type" value="Genomic_DNA"/>
</dbReference>
<reference evidence="18" key="2">
    <citation type="submission" date="2025-08" db="UniProtKB">
        <authorList>
            <consortium name="Ensembl"/>
        </authorList>
    </citation>
    <scope>IDENTIFICATION</scope>
</reference>
<dbReference type="Pfam" id="PF20805">
    <property type="entry name" value="Integrin_A_Ig_2"/>
    <property type="match status" value="1"/>
</dbReference>
<reference evidence="18" key="3">
    <citation type="submission" date="2025-09" db="UniProtKB">
        <authorList>
            <consortium name="Ensembl"/>
        </authorList>
    </citation>
    <scope>IDENTIFICATION</scope>
</reference>
<dbReference type="PRINTS" id="PR01185">
    <property type="entry name" value="INTEGRINA"/>
</dbReference>
<evidence type="ECO:0000313" key="19">
    <source>
        <dbReference type="Proteomes" id="UP000008672"/>
    </source>
</evidence>
<evidence type="ECO:0000313" key="18">
    <source>
        <dbReference type="Ensembl" id="ENSLACP00000006131.1"/>
    </source>
</evidence>
<evidence type="ECO:0000256" key="10">
    <source>
        <dbReference type="ARBA" id="ARBA00023037"/>
    </source>
</evidence>
<evidence type="ECO:0000256" key="4">
    <source>
        <dbReference type="ARBA" id="ARBA00022723"/>
    </source>
</evidence>
<dbReference type="PROSITE" id="PS51470">
    <property type="entry name" value="FG_GAP"/>
    <property type="match status" value="4"/>
</dbReference>
<dbReference type="PRINTS" id="PR00453">
    <property type="entry name" value="VWFADOMAIN"/>
</dbReference>
<evidence type="ECO:0000256" key="11">
    <source>
        <dbReference type="ARBA" id="ARBA00023136"/>
    </source>
</evidence>
<feature type="domain" description="VWFA" evidence="17">
    <location>
        <begin position="3"/>
        <end position="183"/>
    </location>
</feature>
<keyword evidence="14" id="KW-0325">Glycoprotein</keyword>
<sequence>GTEIAIVLDGSGSIAPEDFQRARDFISNIMKTFWKKCYSCEFAVVQYGEEIQTEFDLRESKDSYAVLEKVQNITQLGKVTKTASALQHVLDNIFTEEKGSNKDADKIIVVLTDGEIFRDPLNLTTVINSPAMANIERYAIGVGESFNKSNALLELQLISTDPDVNHLFRVDNYDALGGLLSMLEQNIVGIEGTQGAALQFELAQAGLSTQFLDDGNILIGALGAFDWSGGVIQHNVGQNQTRFFNESKGSDSDSKNSLQYSYLGYSVTGIKGHGEYLYGFGAPRHSLTGKVLVYQSKSHHLDDILEGEQVGSYFGSELCSLDIDNDHITDYLLVGAPYFHVHAEEGKVYIYRLSKQNSFNLAKSLQGEQKYIFARFGFAIASIGDINRDGYNDIVIGAPTEEDYTGTSGSIYLYNGCKDKDTILVFSQRISAHDIRSGIQYFGCSIDGGIDITDDDLADISVGSMGSVITLSSRPVVSFKVNVTFDPKEVPLLTQDSTQKSNADVEVKISLCFVPVSSFNIQQVTLRKSDVIYTMDLDIKKENKRVKFKGNRSSVPNKKKFKKGKALPLLYLFLPVSLQSCTDDCYSGIRIHLRYSLSDPDDGKNHVAVLDRYSTHASEFELPYEKDCGEDNICIPNLNLVTELPQNFMLIIGDTREVTLPFSLTNTGEDAYMTMLELTYPQELQYRTMNKPKLSASFDIQCTNSHLENTSLISMKCEVGHPVFKKSTMTNFSITWQVNSIKYRGTTGVIKVNISRY</sequence>
<keyword evidence="8 16" id="KW-0130">Cell adhesion</keyword>
<dbReference type="SUPFAM" id="SSF69179">
    <property type="entry name" value="Integrin domains"/>
    <property type="match status" value="2"/>
</dbReference>
<evidence type="ECO:0000256" key="13">
    <source>
        <dbReference type="ARBA" id="ARBA00023170"/>
    </source>
</evidence>
<feature type="repeat" description="FG-GAP" evidence="15">
    <location>
        <begin position="362"/>
        <end position="423"/>
    </location>
</feature>
<dbReference type="GO" id="GO:0046872">
    <property type="term" value="F:metal ion binding"/>
    <property type="evidence" value="ECO:0007669"/>
    <property type="project" value="UniProtKB-KW"/>
</dbReference>
<dbReference type="HOGENOM" id="CLU_004111_3_2_1"/>
<keyword evidence="5" id="KW-0732">Signal</keyword>
<dbReference type="GO" id="GO:0005178">
    <property type="term" value="F:integrin binding"/>
    <property type="evidence" value="ECO:0007669"/>
    <property type="project" value="TreeGrafter"/>
</dbReference>
<dbReference type="Pfam" id="PF01839">
    <property type="entry name" value="FG-GAP"/>
    <property type="match status" value="2"/>
</dbReference>
<evidence type="ECO:0000256" key="5">
    <source>
        <dbReference type="ARBA" id="ARBA00022729"/>
    </source>
</evidence>
<comment type="similarity">
    <text evidence="2 16">Belongs to the integrin alpha chain family.</text>
</comment>
<keyword evidence="3" id="KW-0812">Transmembrane</keyword>
<feature type="repeat" description="FG-GAP" evidence="15">
    <location>
        <begin position="300"/>
        <end position="360"/>
    </location>
</feature>
<dbReference type="EMBL" id="AFYH01241295">
    <property type="status" value="NOT_ANNOTATED_CDS"/>
    <property type="molecule type" value="Genomic_DNA"/>
</dbReference>
<dbReference type="PROSITE" id="PS50234">
    <property type="entry name" value="VWFA"/>
    <property type="match status" value="1"/>
</dbReference>
<feature type="repeat" description="FG-GAP" evidence="15">
    <location>
        <begin position="191"/>
        <end position="243"/>
    </location>
</feature>
<evidence type="ECO:0000256" key="3">
    <source>
        <dbReference type="ARBA" id="ARBA00022692"/>
    </source>
</evidence>
<evidence type="ECO:0000256" key="7">
    <source>
        <dbReference type="ARBA" id="ARBA00022837"/>
    </source>
</evidence>
<dbReference type="EMBL" id="AFYH01241291">
    <property type="status" value="NOT_ANNOTATED_CDS"/>
    <property type="molecule type" value="Genomic_DNA"/>
</dbReference>
<comment type="subcellular location">
    <subcellularLocation>
        <location evidence="1 16">Membrane</location>
        <topology evidence="1 16">Single-pass type I membrane protein</topology>
    </subcellularLocation>
</comment>
<reference evidence="19" key="1">
    <citation type="submission" date="2011-08" db="EMBL/GenBank/DDBJ databases">
        <title>The draft genome of Latimeria chalumnae.</title>
        <authorList>
            <person name="Di Palma F."/>
            <person name="Alfoldi J."/>
            <person name="Johnson J."/>
            <person name="Berlin A."/>
            <person name="Gnerre S."/>
            <person name="Jaffe D."/>
            <person name="MacCallum I."/>
            <person name="Young S."/>
            <person name="Walker B.J."/>
            <person name="Lander E."/>
            <person name="Lindblad-Toh K."/>
        </authorList>
    </citation>
    <scope>NUCLEOTIDE SEQUENCE [LARGE SCALE GENOMIC DNA]</scope>
    <source>
        <strain evidence="19">Wild caught</strain>
    </source>
</reference>
<dbReference type="GO" id="GO:0098609">
    <property type="term" value="P:cell-cell adhesion"/>
    <property type="evidence" value="ECO:0007669"/>
    <property type="project" value="TreeGrafter"/>
</dbReference>
<evidence type="ECO:0000256" key="12">
    <source>
        <dbReference type="ARBA" id="ARBA00023157"/>
    </source>
</evidence>
<proteinExistence type="inferred from homology"/>
<dbReference type="InterPro" id="IPR032695">
    <property type="entry name" value="Integrin_dom_sf"/>
</dbReference>
<evidence type="ECO:0000259" key="17">
    <source>
        <dbReference type="PROSITE" id="PS50234"/>
    </source>
</evidence>
<dbReference type="Gene3D" id="2.130.10.130">
    <property type="entry name" value="Integrin alpha, N-terminal"/>
    <property type="match status" value="1"/>
</dbReference>
<dbReference type="GeneTree" id="ENSGT00940000161532"/>
<dbReference type="InterPro" id="IPR013519">
    <property type="entry name" value="Int_alpha_beta-p"/>
</dbReference>
<dbReference type="EMBL" id="AFYH01241297">
    <property type="status" value="NOT_ANNOTATED_CDS"/>
    <property type="molecule type" value="Genomic_DNA"/>
</dbReference>
<dbReference type="EMBL" id="AFYH01241292">
    <property type="status" value="NOT_ANNOTATED_CDS"/>
    <property type="molecule type" value="Genomic_DNA"/>
</dbReference>
<keyword evidence="19" id="KW-1185">Reference proteome</keyword>
<dbReference type="InterPro" id="IPR036465">
    <property type="entry name" value="vWFA_dom_sf"/>
</dbReference>
<keyword evidence="6" id="KW-0677">Repeat</keyword>
<dbReference type="GO" id="GO:0007160">
    <property type="term" value="P:cell-matrix adhesion"/>
    <property type="evidence" value="ECO:0007669"/>
    <property type="project" value="TreeGrafter"/>
</dbReference>
<keyword evidence="7" id="KW-0106">Calcium</keyword>
<keyword evidence="12" id="KW-1015">Disulfide bond</keyword>
<evidence type="ECO:0000256" key="2">
    <source>
        <dbReference type="ARBA" id="ARBA00008054"/>
    </source>
</evidence>
<protein>
    <recommendedName>
        <fullName evidence="17">VWFA domain-containing protein</fullName>
    </recommendedName>
</protein>
<dbReference type="SMART" id="SM00327">
    <property type="entry name" value="VWA"/>
    <property type="match status" value="1"/>
</dbReference>
<dbReference type="InterPro" id="IPR000413">
    <property type="entry name" value="Integrin_alpha"/>
</dbReference>